<protein>
    <submittedName>
        <fullName evidence="2">Uncharacterized protein</fullName>
    </submittedName>
</protein>
<accession>M3CQN5</accession>
<dbReference type="RefSeq" id="XP_016764109.1">
    <property type="nucleotide sequence ID" value="XM_016901885.1"/>
</dbReference>
<dbReference type="AlphaFoldDB" id="M3CQN5"/>
<feature type="region of interest" description="Disordered" evidence="1">
    <location>
        <begin position="1"/>
        <end position="39"/>
    </location>
</feature>
<gene>
    <name evidence="2" type="ORF">SEPMUDRAFT_124130</name>
</gene>
<feature type="region of interest" description="Disordered" evidence="1">
    <location>
        <begin position="371"/>
        <end position="396"/>
    </location>
</feature>
<reference evidence="2 3" key="1">
    <citation type="journal article" date="2012" name="PLoS Pathog.">
        <title>Diverse lifestyles and strategies of plant pathogenesis encoded in the genomes of eighteen Dothideomycetes fungi.</title>
        <authorList>
            <person name="Ohm R.A."/>
            <person name="Feau N."/>
            <person name="Henrissat B."/>
            <person name="Schoch C.L."/>
            <person name="Horwitz B.A."/>
            <person name="Barry K.W."/>
            <person name="Condon B.J."/>
            <person name="Copeland A.C."/>
            <person name="Dhillon B."/>
            <person name="Glaser F."/>
            <person name="Hesse C.N."/>
            <person name="Kosti I."/>
            <person name="LaButti K."/>
            <person name="Lindquist E.A."/>
            <person name="Lucas S."/>
            <person name="Salamov A.A."/>
            <person name="Bradshaw R.E."/>
            <person name="Ciuffetti L."/>
            <person name="Hamelin R.C."/>
            <person name="Kema G.H.J."/>
            <person name="Lawrence C."/>
            <person name="Scott J.A."/>
            <person name="Spatafora J.W."/>
            <person name="Turgeon B.G."/>
            <person name="de Wit P.J.G.M."/>
            <person name="Zhong S."/>
            <person name="Goodwin S.B."/>
            <person name="Grigoriev I.V."/>
        </authorList>
    </citation>
    <scope>NUCLEOTIDE SEQUENCE [LARGE SCALE GENOMIC DNA]</scope>
    <source>
        <strain evidence="2 3">SO2202</strain>
    </source>
</reference>
<organism evidence="2 3">
    <name type="scientific">Sphaerulina musiva (strain SO2202)</name>
    <name type="common">Poplar stem canker fungus</name>
    <name type="synonym">Septoria musiva</name>
    <dbReference type="NCBI Taxonomy" id="692275"/>
    <lineage>
        <taxon>Eukaryota</taxon>
        <taxon>Fungi</taxon>
        <taxon>Dikarya</taxon>
        <taxon>Ascomycota</taxon>
        <taxon>Pezizomycotina</taxon>
        <taxon>Dothideomycetes</taxon>
        <taxon>Dothideomycetidae</taxon>
        <taxon>Mycosphaerellales</taxon>
        <taxon>Mycosphaerellaceae</taxon>
        <taxon>Sphaerulina</taxon>
    </lineage>
</organism>
<evidence type="ECO:0000313" key="3">
    <source>
        <dbReference type="Proteomes" id="UP000016931"/>
    </source>
</evidence>
<dbReference type="GeneID" id="27899022"/>
<keyword evidence="3" id="KW-1185">Reference proteome</keyword>
<name>M3CQN5_SPHMS</name>
<dbReference type="Proteomes" id="UP000016931">
    <property type="component" value="Unassembled WGS sequence"/>
</dbReference>
<feature type="compositionally biased region" description="Basic residues" evidence="1">
    <location>
        <begin position="10"/>
        <end position="19"/>
    </location>
</feature>
<evidence type="ECO:0000313" key="2">
    <source>
        <dbReference type="EMBL" id="EMF15988.1"/>
    </source>
</evidence>
<dbReference type="HOGENOM" id="CLU_060594_0_0_1"/>
<proteinExistence type="predicted"/>
<dbReference type="EMBL" id="KB456261">
    <property type="protein sequence ID" value="EMF15988.1"/>
    <property type="molecule type" value="Genomic_DNA"/>
</dbReference>
<sequence length="396" mass="44886">MPPMPPSATKKPRGVKKTRTATQTKAAAKRKAIRDAKKAKDIPKYPELSRYEDTHIDFFLRRLIDSKAKQTHGKNFRSSDLLAIALVMREEFKIHFTSESLKAKWQNDIKPTWGIWLRHLSHASGYNGPPDRAPTAVAAAREAHEAAYPECHRFMDGTEPQWKHYMEELVGDEMATGDEAATAADLVAPQEDADTMVIDDSSTDSDNDDDVDLDELSDIERSAIVARRAEKEHIRAKKRAEADAAKKRVHRVAAAEKLQSTAAQKALEPFNRTLAEYLKTQEIRATLPPPRQKSDMELLSDRVLDATFLPMLTFDRKMEVLDWVGPEAYRVSIGMSLLAVGREKELENFVQGALSRLDRPAQMPERFVHDSRTQPSSYGYPHTPYNQDLLPEGRRW</sequence>
<evidence type="ECO:0000256" key="1">
    <source>
        <dbReference type="SAM" id="MobiDB-lite"/>
    </source>
</evidence>